<keyword evidence="2" id="KW-1185">Reference proteome</keyword>
<protein>
    <submittedName>
        <fullName evidence="1">Uncharacterized protein</fullName>
    </submittedName>
</protein>
<dbReference type="RefSeq" id="WP_198280886.1">
    <property type="nucleotide sequence ID" value="NZ_BAAAIF010000030.1"/>
</dbReference>
<accession>A0ABS0RLE7</accession>
<reference evidence="1 2" key="1">
    <citation type="submission" date="2020-12" db="EMBL/GenBank/DDBJ databases">
        <authorList>
            <person name="Kusuma A.B."/>
            <person name="Nouioui I."/>
            <person name="Goodfellow M."/>
        </authorList>
    </citation>
    <scope>NUCLEOTIDE SEQUENCE [LARGE SCALE GENOMIC DNA]</scope>
    <source>
        <strain evidence="1 2">DSM 41764</strain>
    </source>
</reference>
<organism evidence="1 2">
    <name type="scientific">Streptomyces javensis</name>
    <dbReference type="NCBI Taxonomy" id="114698"/>
    <lineage>
        <taxon>Bacteria</taxon>
        <taxon>Bacillati</taxon>
        <taxon>Actinomycetota</taxon>
        <taxon>Actinomycetes</taxon>
        <taxon>Kitasatosporales</taxon>
        <taxon>Streptomycetaceae</taxon>
        <taxon>Streptomyces</taxon>
        <taxon>Streptomyces violaceusniger group</taxon>
    </lineage>
</organism>
<comment type="caution">
    <text evidence="1">The sequence shown here is derived from an EMBL/GenBank/DDBJ whole genome shotgun (WGS) entry which is preliminary data.</text>
</comment>
<name>A0ABS0RLE7_9ACTN</name>
<dbReference type="Proteomes" id="UP000638849">
    <property type="component" value="Unassembled WGS sequence"/>
</dbReference>
<proteinExistence type="predicted"/>
<evidence type="ECO:0000313" key="2">
    <source>
        <dbReference type="Proteomes" id="UP000638849"/>
    </source>
</evidence>
<sequence>MSGIESDLFRAYREIESAVQLRSQYVNLGELGMEFHQRPTLFAGLPGWEDVILSQDLCQNTPRVTEIKAYWSTVAPLPELQGEFCVGDVFTDLIQPPPEPLWEGSPPEDRAFFSSIRVVDDAPVIGTGHWAGIRILPHTDPLEMWFYDPQLVRIPEAEKPYFRIDLTYPEYLRNLAITKGALGWQYLFTETVPLNSPGLRETMVRLQDMMEILPTLFPGWDYGPISERLEARL</sequence>
<evidence type="ECO:0000313" key="1">
    <source>
        <dbReference type="EMBL" id="MBI0318257.1"/>
    </source>
</evidence>
<gene>
    <name evidence="1" type="ORF">JBF12_35855</name>
</gene>
<dbReference type="EMBL" id="JAEEAQ010000547">
    <property type="protein sequence ID" value="MBI0318257.1"/>
    <property type="molecule type" value="Genomic_DNA"/>
</dbReference>